<protein>
    <submittedName>
        <fullName evidence="2">DUF2163 domain-containing protein</fullName>
    </submittedName>
</protein>
<reference evidence="2 3" key="1">
    <citation type="submission" date="2019-07" db="EMBL/GenBank/DDBJ databases">
        <title>Ln-dependent methylotrophs.</title>
        <authorList>
            <person name="Tani A."/>
        </authorList>
    </citation>
    <scope>NUCLEOTIDE SEQUENCE [LARGE SCALE GENOMIC DNA]</scope>
    <source>
        <strain evidence="2 3">SM89A</strain>
    </source>
</reference>
<evidence type="ECO:0000259" key="1">
    <source>
        <dbReference type="Pfam" id="PF09356"/>
    </source>
</evidence>
<evidence type="ECO:0000313" key="2">
    <source>
        <dbReference type="EMBL" id="TRL38357.1"/>
    </source>
</evidence>
<dbReference type="Proteomes" id="UP000316781">
    <property type="component" value="Unassembled WGS sequence"/>
</dbReference>
<dbReference type="Pfam" id="PF09931">
    <property type="entry name" value="Phage_phiJL001_Gp84_N"/>
    <property type="match status" value="1"/>
</dbReference>
<name>A0A549T912_METSR</name>
<feature type="domain" description="Bacteriophage phiJL001 Gp84 C-terminal" evidence="1">
    <location>
        <begin position="195"/>
        <end position="277"/>
    </location>
</feature>
<dbReference type="InterPro" id="IPR018964">
    <property type="entry name" value="Phage_phiJL001_Gp84_C"/>
</dbReference>
<dbReference type="EMBL" id="VJMF01000002">
    <property type="protein sequence ID" value="TRL38357.1"/>
    <property type="molecule type" value="Genomic_DNA"/>
</dbReference>
<dbReference type="AlphaFoldDB" id="A0A549T912"/>
<dbReference type="RefSeq" id="WP_142861370.1">
    <property type="nucleotide sequence ID" value="NZ_VJMF01000002.1"/>
</dbReference>
<gene>
    <name evidence="2" type="ORF">FM996_00570</name>
</gene>
<evidence type="ECO:0000313" key="3">
    <source>
        <dbReference type="Proteomes" id="UP000316781"/>
    </source>
</evidence>
<sequence length="298" mass="31514">MKAFSTALAAHLAGGATTLAYCWRIRRRDGAVLGFTEHDEDIVYAGTTFEASSGFTASQIQQGLGLSVDNFTASGALSSLAINETDLLAGRYDDATVELFWVNWADPSQGVTISKGNLGEVKRQGLAFTAEFRSLSSRLNQPVGGIYQRTCSAVLGDAKCRVDLSHSAMHGAAVAQTAGIARDVVVTGLSAFASDWFTDGVMSFTSGANSGLSFEIKNHLRTSGVDIIELWSPPEFALAIGDVANVTVGCRKTFNICKTKFQNGANFRGFPHIPGNDRVTSIATRDTPGMDGGSILGN</sequence>
<proteinExistence type="predicted"/>
<organism evidence="2 3">
    <name type="scientific">Methylosinus sporium</name>
    <dbReference type="NCBI Taxonomy" id="428"/>
    <lineage>
        <taxon>Bacteria</taxon>
        <taxon>Pseudomonadati</taxon>
        <taxon>Pseudomonadota</taxon>
        <taxon>Alphaproteobacteria</taxon>
        <taxon>Hyphomicrobiales</taxon>
        <taxon>Methylocystaceae</taxon>
        <taxon>Methylosinus</taxon>
    </lineage>
</organism>
<dbReference type="Pfam" id="PF09356">
    <property type="entry name" value="Phage_BR0599"/>
    <property type="match status" value="1"/>
</dbReference>
<comment type="caution">
    <text evidence="2">The sequence shown here is derived from an EMBL/GenBank/DDBJ whole genome shotgun (WGS) entry which is preliminary data.</text>
</comment>
<accession>A0A549T912</accession>
<dbReference type="NCBIfam" id="TIGR02218">
    <property type="entry name" value="phg_TIGR02218"/>
    <property type="match status" value="1"/>
</dbReference>
<dbReference type="InterPro" id="IPR011928">
    <property type="entry name" value="Phage_phiJL001_Gp84"/>
</dbReference>